<evidence type="ECO:0000313" key="9">
    <source>
        <dbReference type="EMBL" id="CAG4992281.1"/>
    </source>
</evidence>
<keyword evidence="3 6" id="KW-0949">S-adenosyl-L-methionine</keyword>
<dbReference type="AlphaFoldDB" id="A0A916J9B8"/>
<keyword evidence="4" id="KW-0680">Restriction system</keyword>
<reference evidence="9" key="1">
    <citation type="submission" date="2021-04" db="EMBL/GenBank/DDBJ databases">
        <authorList>
            <person name="Rodrigo-Torres L."/>
            <person name="Arahal R. D."/>
            <person name="Lucena T."/>
        </authorList>
    </citation>
    <scope>NUCLEOTIDE SEQUENCE</scope>
    <source>
        <strain evidence="9">CECT 9275</strain>
    </source>
</reference>
<dbReference type="Proteomes" id="UP000680038">
    <property type="component" value="Unassembled WGS sequence"/>
</dbReference>
<dbReference type="PANTHER" id="PTHR10629">
    <property type="entry name" value="CYTOSINE-SPECIFIC METHYLTRANSFERASE"/>
    <property type="match status" value="1"/>
</dbReference>
<gene>
    <name evidence="9" type="primary">haeIIIM</name>
    <name evidence="9" type="ORF">DYBT9275_00930</name>
</gene>
<dbReference type="EMBL" id="CAJRAF010000001">
    <property type="protein sequence ID" value="CAG4992281.1"/>
    <property type="molecule type" value="Genomic_DNA"/>
</dbReference>
<evidence type="ECO:0000313" key="10">
    <source>
        <dbReference type="Proteomes" id="UP000680038"/>
    </source>
</evidence>
<evidence type="ECO:0000256" key="3">
    <source>
        <dbReference type="ARBA" id="ARBA00022691"/>
    </source>
</evidence>
<dbReference type="PRINTS" id="PR00105">
    <property type="entry name" value="C5METTRFRASE"/>
</dbReference>
<dbReference type="GO" id="GO:0032259">
    <property type="term" value="P:methylation"/>
    <property type="evidence" value="ECO:0007669"/>
    <property type="project" value="UniProtKB-KW"/>
</dbReference>
<evidence type="ECO:0000256" key="5">
    <source>
        <dbReference type="ARBA" id="ARBA00047422"/>
    </source>
</evidence>
<dbReference type="GO" id="GO:0009307">
    <property type="term" value="P:DNA restriction-modification system"/>
    <property type="evidence" value="ECO:0007669"/>
    <property type="project" value="UniProtKB-KW"/>
</dbReference>
<keyword evidence="1 6" id="KW-0489">Methyltransferase</keyword>
<dbReference type="Gene3D" id="3.90.120.10">
    <property type="entry name" value="DNA Methylase, subunit A, domain 2"/>
    <property type="match status" value="1"/>
</dbReference>
<evidence type="ECO:0000256" key="6">
    <source>
        <dbReference type="PROSITE-ProRule" id="PRU01016"/>
    </source>
</evidence>
<dbReference type="InterPro" id="IPR001525">
    <property type="entry name" value="C5_MeTfrase"/>
</dbReference>
<sequence>MSSSPIVVDLFAGVGGLSLGASRAGFHVKSAFEIDSKAIASHVKNFPSSIHSDIDIGKLTGKDIFDISAIPTNALDGLIGGPPCQGFSYIGKRVLSDMRNDLFCHFFRLVKETKPKFFVVENVPGILDKRYDELRGTAFNLVLDDYQIIGPLKVTASDYGAPTIRTRIFYVGYDQKRFSKSLSSSDFHPHPEVEIVNVETGLMGLPTQISPNWQTEELGWRKIEMQKIKNDFFGSRLFDKIPSNVGNLEAIRRLESNHEVSGFLGTVHSQEIEKRYRDLKFGEQDKISKSTKLNPKGFCPTLRAGTGSDKGSFQAVRPIHYLHPRVISPREAARLQGFPDWFTFHPTKWHSFRQIGNSVSPIVAEQILKVIFDRL</sequence>
<evidence type="ECO:0000256" key="2">
    <source>
        <dbReference type="ARBA" id="ARBA00022679"/>
    </source>
</evidence>
<name>A0A916J9B8_9BACT</name>
<dbReference type="PROSITE" id="PS00095">
    <property type="entry name" value="C5_MTASE_2"/>
    <property type="match status" value="1"/>
</dbReference>
<protein>
    <recommendedName>
        <fullName evidence="8">Cytosine-specific methyltransferase</fullName>
        <ecNumber evidence="8">2.1.1.37</ecNumber>
    </recommendedName>
</protein>
<evidence type="ECO:0000256" key="7">
    <source>
        <dbReference type="RuleBase" id="RU000416"/>
    </source>
</evidence>
<organism evidence="9 10">
    <name type="scientific">Dyadobacter helix</name>
    <dbReference type="NCBI Taxonomy" id="2822344"/>
    <lineage>
        <taxon>Bacteria</taxon>
        <taxon>Pseudomonadati</taxon>
        <taxon>Bacteroidota</taxon>
        <taxon>Cytophagia</taxon>
        <taxon>Cytophagales</taxon>
        <taxon>Spirosomataceae</taxon>
        <taxon>Dyadobacter</taxon>
    </lineage>
</organism>
<dbReference type="PROSITE" id="PS51679">
    <property type="entry name" value="SAM_MT_C5"/>
    <property type="match status" value="1"/>
</dbReference>
<accession>A0A916J9B8</accession>
<comment type="similarity">
    <text evidence="6 7">Belongs to the class I-like SAM-binding methyltransferase superfamily. C5-methyltransferase family.</text>
</comment>
<evidence type="ECO:0000256" key="8">
    <source>
        <dbReference type="RuleBase" id="RU000417"/>
    </source>
</evidence>
<dbReference type="PROSITE" id="PS00094">
    <property type="entry name" value="C5_MTASE_1"/>
    <property type="match status" value="1"/>
</dbReference>
<comment type="caution">
    <text evidence="9">The sequence shown here is derived from an EMBL/GenBank/DDBJ whole genome shotgun (WGS) entry which is preliminary data.</text>
</comment>
<dbReference type="GO" id="GO:0003886">
    <property type="term" value="F:DNA (cytosine-5-)-methyltransferase activity"/>
    <property type="evidence" value="ECO:0007669"/>
    <property type="project" value="UniProtKB-EC"/>
</dbReference>
<dbReference type="Gene3D" id="3.40.50.150">
    <property type="entry name" value="Vaccinia Virus protein VP39"/>
    <property type="match status" value="1"/>
</dbReference>
<dbReference type="InterPro" id="IPR031303">
    <property type="entry name" value="C5_meth_CS"/>
</dbReference>
<feature type="active site" evidence="6">
    <location>
        <position position="84"/>
    </location>
</feature>
<evidence type="ECO:0000256" key="4">
    <source>
        <dbReference type="ARBA" id="ARBA00022747"/>
    </source>
</evidence>
<evidence type="ECO:0000256" key="1">
    <source>
        <dbReference type="ARBA" id="ARBA00022603"/>
    </source>
</evidence>
<dbReference type="RefSeq" id="WP_215237635.1">
    <property type="nucleotide sequence ID" value="NZ_CAJRAF010000001.1"/>
</dbReference>
<dbReference type="InterPro" id="IPR050390">
    <property type="entry name" value="C5-Methyltransferase"/>
</dbReference>
<proteinExistence type="inferred from homology"/>
<comment type="catalytic activity">
    <reaction evidence="5 8">
        <text>a 2'-deoxycytidine in DNA + S-adenosyl-L-methionine = a 5-methyl-2'-deoxycytidine in DNA + S-adenosyl-L-homocysteine + H(+)</text>
        <dbReference type="Rhea" id="RHEA:13681"/>
        <dbReference type="Rhea" id="RHEA-COMP:11369"/>
        <dbReference type="Rhea" id="RHEA-COMP:11370"/>
        <dbReference type="ChEBI" id="CHEBI:15378"/>
        <dbReference type="ChEBI" id="CHEBI:57856"/>
        <dbReference type="ChEBI" id="CHEBI:59789"/>
        <dbReference type="ChEBI" id="CHEBI:85452"/>
        <dbReference type="ChEBI" id="CHEBI:85454"/>
        <dbReference type="EC" id="2.1.1.37"/>
    </reaction>
</comment>
<dbReference type="Pfam" id="PF00145">
    <property type="entry name" value="DNA_methylase"/>
    <property type="match status" value="1"/>
</dbReference>
<dbReference type="NCBIfam" id="TIGR00675">
    <property type="entry name" value="dcm"/>
    <property type="match status" value="1"/>
</dbReference>
<keyword evidence="10" id="KW-1185">Reference proteome</keyword>
<dbReference type="InterPro" id="IPR018117">
    <property type="entry name" value="C5_DNA_meth_AS"/>
</dbReference>
<dbReference type="SUPFAM" id="SSF53335">
    <property type="entry name" value="S-adenosyl-L-methionine-dependent methyltransferases"/>
    <property type="match status" value="1"/>
</dbReference>
<dbReference type="InterPro" id="IPR029063">
    <property type="entry name" value="SAM-dependent_MTases_sf"/>
</dbReference>
<dbReference type="PANTHER" id="PTHR10629:SF52">
    <property type="entry name" value="DNA (CYTOSINE-5)-METHYLTRANSFERASE 1"/>
    <property type="match status" value="1"/>
</dbReference>
<keyword evidence="2 6" id="KW-0808">Transferase</keyword>
<dbReference type="EC" id="2.1.1.37" evidence="8"/>